<evidence type="ECO:0000313" key="3">
    <source>
        <dbReference type="Proteomes" id="UP001595846"/>
    </source>
</evidence>
<feature type="compositionally biased region" description="Basic and acidic residues" evidence="1">
    <location>
        <begin position="130"/>
        <end position="145"/>
    </location>
</feature>
<feature type="region of interest" description="Disordered" evidence="1">
    <location>
        <begin position="1"/>
        <end position="22"/>
    </location>
</feature>
<keyword evidence="3" id="KW-1185">Reference proteome</keyword>
<gene>
    <name evidence="2" type="ORF">ACFOUR_08790</name>
</gene>
<proteinExistence type="predicted"/>
<dbReference type="AlphaFoldDB" id="A0ABD5NNN4"/>
<dbReference type="CDD" id="cd11714">
    <property type="entry name" value="GINS_A_archaea"/>
    <property type="match status" value="1"/>
</dbReference>
<dbReference type="Gene3D" id="1.20.58.1030">
    <property type="match status" value="1"/>
</dbReference>
<dbReference type="EMBL" id="JBHSAQ010000003">
    <property type="protein sequence ID" value="MFC3958461.1"/>
    <property type="molecule type" value="Genomic_DNA"/>
</dbReference>
<sequence length="304" mass="32441">MNLEELRSVRNTERQKDSLQELRPSFYQDVGEYIGRLEAERDEIAAAHEDPFASPEVARLTDEIEAAKDVAEAIYERRMGKLVKQASLAAAGMTANSEGLTSEEAALFDDLVERIETNKTEILSVLEGRTADTRGGRTDRTETVRETGAVEEGTLDETEATTEAPPAPPSDEPPVETDPAERAEEDSFDVADAMGSATDTAGASEGRRDETVPPNDPSAAIDEPAAGEDSTTADPADEADGSTDVAGTDADEAVDRVTVQITSDVGSILGVDDREYTLASDDVVTLPEANADPLIERDAAKPLE</sequence>
<accession>A0ABD5NNN4</accession>
<dbReference type="Proteomes" id="UP001595846">
    <property type="component" value="Unassembled WGS sequence"/>
</dbReference>
<reference evidence="2 3" key="1">
    <citation type="journal article" date="2019" name="Int. J. Syst. Evol. Microbiol.">
        <title>The Global Catalogue of Microorganisms (GCM) 10K type strain sequencing project: providing services to taxonomists for standard genome sequencing and annotation.</title>
        <authorList>
            <consortium name="The Broad Institute Genomics Platform"/>
            <consortium name="The Broad Institute Genome Sequencing Center for Infectious Disease"/>
            <person name="Wu L."/>
            <person name="Ma J."/>
        </authorList>
    </citation>
    <scope>NUCLEOTIDE SEQUENCE [LARGE SCALE GENOMIC DNA]</scope>
    <source>
        <strain evidence="2 3">IBRC-M 10256</strain>
    </source>
</reference>
<organism evidence="2 3">
    <name type="scientific">Halovivax cerinus</name>
    <dbReference type="NCBI Taxonomy" id="1487865"/>
    <lineage>
        <taxon>Archaea</taxon>
        <taxon>Methanobacteriati</taxon>
        <taxon>Methanobacteriota</taxon>
        <taxon>Stenosarchaea group</taxon>
        <taxon>Halobacteria</taxon>
        <taxon>Halobacteriales</taxon>
        <taxon>Natrialbaceae</taxon>
        <taxon>Halovivax</taxon>
    </lineage>
</organism>
<protein>
    <recommendedName>
        <fullName evidence="4">GINS subunit domain-containing protein</fullName>
    </recommendedName>
</protein>
<dbReference type="RefSeq" id="WP_343217304.1">
    <property type="nucleotide sequence ID" value="NZ_CP101824.1"/>
</dbReference>
<dbReference type="GeneID" id="73903915"/>
<feature type="compositionally biased region" description="Basic and acidic residues" evidence="1">
    <location>
        <begin position="1"/>
        <end position="20"/>
    </location>
</feature>
<evidence type="ECO:0000256" key="1">
    <source>
        <dbReference type="SAM" id="MobiDB-lite"/>
    </source>
</evidence>
<comment type="caution">
    <text evidence="2">The sequence shown here is derived from an EMBL/GenBank/DDBJ whole genome shotgun (WGS) entry which is preliminary data.</text>
</comment>
<evidence type="ECO:0000313" key="2">
    <source>
        <dbReference type="EMBL" id="MFC3958461.1"/>
    </source>
</evidence>
<name>A0ABD5NNN4_9EURY</name>
<evidence type="ECO:0008006" key="4">
    <source>
        <dbReference type="Google" id="ProtNLM"/>
    </source>
</evidence>
<feature type="region of interest" description="Disordered" evidence="1">
    <location>
        <begin position="130"/>
        <end position="252"/>
    </location>
</feature>
<dbReference type="Gene3D" id="3.40.5.50">
    <property type="match status" value="1"/>
</dbReference>